<dbReference type="PANTHER" id="PTHR13448:SF0">
    <property type="entry name" value="TRANSMEMBRANE PROTEIN 214"/>
    <property type="match status" value="1"/>
</dbReference>
<dbReference type="Pfam" id="PF10151">
    <property type="entry name" value="TMEM214"/>
    <property type="match status" value="1"/>
</dbReference>
<proteinExistence type="inferred from homology"/>
<feature type="compositionally biased region" description="Basic residues" evidence="11">
    <location>
        <begin position="23"/>
        <end position="32"/>
    </location>
</feature>
<dbReference type="AlphaFoldDB" id="A0AAP0HP07"/>
<evidence type="ECO:0000256" key="4">
    <source>
        <dbReference type="ARBA" id="ARBA00022692"/>
    </source>
</evidence>
<comment type="subcellular location">
    <subcellularLocation>
        <location evidence="1">Endoplasmic reticulum membrane</location>
        <topology evidence="1">Multi-pass membrane protein</topology>
    </subcellularLocation>
</comment>
<evidence type="ECO:0000313" key="13">
    <source>
        <dbReference type="EMBL" id="KAK9091572.1"/>
    </source>
</evidence>
<dbReference type="PANTHER" id="PTHR13448">
    <property type="entry name" value="TRANSMEMBRANE PROTEIN 214"/>
    <property type="match status" value="1"/>
</dbReference>
<comment type="subunit">
    <text evidence="3">Constitutively interacts with CASP4; required for the localization of procaspase 4 to the ER.</text>
</comment>
<organism evidence="13 14">
    <name type="scientific">Stephania japonica</name>
    <dbReference type="NCBI Taxonomy" id="461633"/>
    <lineage>
        <taxon>Eukaryota</taxon>
        <taxon>Viridiplantae</taxon>
        <taxon>Streptophyta</taxon>
        <taxon>Embryophyta</taxon>
        <taxon>Tracheophyta</taxon>
        <taxon>Spermatophyta</taxon>
        <taxon>Magnoliopsida</taxon>
        <taxon>Ranunculales</taxon>
        <taxon>Menispermaceae</taxon>
        <taxon>Menispermoideae</taxon>
        <taxon>Cissampelideae</taxon>
        <taxon>Stephania</taxon>
    </lineage>
</organism>
<evidence type="ECO:0000256" key="9">
    <source>
        <dbReference type="ARBA" id="ARBA00023180"/>
    </source>
</evidence>
<comment type="function">
    <text evidence="10">Critical mediator, in cooperation with CASP4, of endoplasmic reticulum-stress induced apoptosis. Required or the activation of CASP4 following endoplasmic reticulum stress.</text>
</comment>
<evidence type="ECO:0008006" key="15">
    <source>
        <dbReference type="Google" id="ProtNLM"/>
    </source>
</evidence>
<evidence type="ECO:0000256" key="11">
    <source>
        <dbReference type="SAM" id="MobiDB-lite"/>
    </source>
</evidence>
<reference evidence="13 14" key="1">
    <citation type="submission" date="2024-01" db="EMBL/GenBank/DDBJ databases">
        <title>Genome assemblies of Stephania.</title>
        <authorList>
            <person name="Yang L."/>
        </authorList>
    </citation>
    <scope>NUCLEOTIDE SEQUENCE [LARGE SCALE GENOMIC DNA]</scope>
    <source>
        <strain evidence="13">QJT</strain>
        <tissue evidence="13">Leaf</tissue>
    </source>
</reference>
<keyword evidence="6" id="KW-0256">Endoplasmic reticulum</keyword>
<keyword evidence="7 12" id="KW-1133">Transmembrane helix</keyword>
<comment type="similarity">
    <text evidence="2">Belongs to the TMEM214 family.</text>
</comment>
<evidence type="ECO:0000256" key="8">
    <source>
        <dbReference type="ARBA" id="ARBA00023136"/>
    </source>
</evidence>
<evidence type="ECO:0000256" key="3">
    <source>
        <dbReference type="ARBA" id="ARBA00011720"/>
    </source>
</evidence>
<sequence length="586" mass="64727">MDKTLAGAESGVVAEDHGWKKVVYQKRQRKNPAKGPESASDLGRLGQNGGFGGKADVFRSVEEQAEERRRRIVEAQKKAEEEAAAEDEAVLRRRRQRRAEDEMDGSDGDGEVSGGGAENGAAEAKKTKEKRPKKPRVTVPEAASRIDSSDLAAFLLDVSGSYESQEDILLMRFADYFARAFSSVTAAQFPWTKMFKEFPVAKIAEIPVCYLPESVYKTSFDWISKRSSESLGSFVVWLLDGVLADLANQQASAKGSKKAVQHAPSKSQVAIFLVLAMVLRRKPDVLIALLPALRENSKYHGQDKLPVIMWAIAQASQGDLGVGMYTWSHSLLPMISGKSSNPHSRDLILQLVEMILSSPKARTILLNGAVRRGERLVPPNALEFLLHITFPPPSAQVKATERFQAIYPTLKELSLAGSPGSKAMKQVTQQIFDFAIKAAGENISELSNEASGICIWCLTQNLDCLKQWENLYLDNVEASVAVLRKLCAEWNALSVNRASSESLREALKVLRLKNEKELKNVKNADRQSSIRAADKYCKLLLGRLSHSNICMKSMVFAVVAVVVGAYIVYPNMELLEWKKISAVLNF</sequence>
<keyword evidence="9" id="KW-0325">Glycoprotein</keyword>
<evidence type="ECO:0000256" key="7">
    <source>
        <dbReference type="ARBA" id="ARBA00022989"/>
    </source>
</evidence>
<keyword evidence="8 12" id="KW-0472">Membrane</keyword>
<feature type="compositionally biased region" description="Acidic residues" evidence="11">
    <location>
        <begin position="101"/>
        <end position="110"/>
    </location>
</feature>
<keyword evidence="14" id="KW-1185">Reference proteome</keyword>
<feature type="compositionally biased region" description="Basic and acidic residues" evidence="11">
    <location>
        <begin position="56"/>
        <end position="81"/>
    </location>
</feature>
<protein>
    <recommendedName>
        <fullName evidence="15">Transmembrane protein</fullName>
    </recommendedName>
</protein>
<evidence type="ECO:0000256" key="10">
    <source>
        <dbReference type="ARBA" id="ARBA00024938"/>
    </source>
</evidence>
<accession>A0AAP0HP07</accession>
<dbReference type="GO" id="GO:0005789">
    <property type="term" value="C:endoplasmic reticulum membrane"/>
    <property type="evidence" value="ECO:0007669"/>
    <property type="project" value="UniProtKB-SubCell"/>
</dbReference>
<feature type="transmembrane region" description="Helical" evidence="12">
    <location>
        <begin position="551"/>
        <end position="569"/>
    </location>
</feature>
<dbReference type="EMBL" id="JBBNAE010000010">
    <property type="protein sequence ID" value="KAK9091572.1"/>
    <property type="molecule type" value="Genomic_DNA"/>
</dbReference>
<evidence type="ECO:0000256" key="12">
    <source>
        <dbReference type="SAM" id="Phobius"/>
    </source>
</evidence>
<feature type="region of interest" description="Disordered" evidence="11">
    <location>
        <begin position="1"/>
        <end position="142"/>
    </location>
</feature>
<evidence type="ECO:0000256" key="1">
    <source>
        <dbReference type="ARBA" id="ARBA00004477"/>
    </source>
</evidence>
<dbReference type="InterPro" id="IPR019308">
    <property type="entry name" value="TMEM214"/>
</dbReference>
<feature type="compositionally biased region" description="Basic residues" evidence="11">
    <location>
        <begin position="127"/>
        <end position="136"/>
    </location>
</feature>
<keyword evidence="5" id="KW-0053">Apoptosis</keyword>
<evidence type="ECO:0000256" key="2">
    <source>
        <dbReference type="ARBA" id="ARBA00007984"/>
    </source>
</evidence>
<evidence type="ECO:0000313" key="14">
    <source>
        <dbReference type="Proteomes" id="UP001417504"/>
    </source>
</evidence>
<name>A0AAP0HP07_9MAGN</name>
<evidence type="ECO:0000256" key="5">
    <source>
        <dbReference type="ARBA" id="ARBA00022703"/>
    </source>
</evidence>
<dbReference type="GO" id="GO:0005794">
    <property type="term" value="C:Golgi apparatus"/>
    <property type="evidence" value="ECO:0007669"/>
    <property type="project" value="TreeGrafter"/>
</dbReference>
<evidence type="ECO:0000256" key="6">
    <source>
        <dbReference type="ARBA" id="ARBA00022824"/>
    </source>
</evidence>
<keyword evidence="4 12" id="KW-0812">Transmembrane</keyword>
<gene>
    <name evidence="13" type="ORF">Sjap_024749</name>
</gene>
<dbReference type="Proteomes" id="UP001417504">
    <property type="component" value="Unassembled WGS sequence"/>
</dbReference>
<comment type="caution">
    <text evidence="13">The sequence shown here is derived from an EMBL/GenBank/DDBJ whole genome shotgun (WGS) entry which is preliminary data.</text>
</comment>